<keyword evidence="7" id="KW-1185">Reference proteome</keyword>
<proteinExistence type="predicted"/>
<keyword evidence="3" id="KW-0812">Transmembrane</keyword>
<evidence type="ECO:0000256" key="2">
    <source>
        <dbReference type="ARBA" id="ARBA00022448"/>
    </source>
</evidence>
<keyword evidence="4" id="KW-1133">Transmembrane helix</keyword>
<gene>
    <name evidence="6" type="ORF">M427DRAFT_31183</name>
</gene>
<evidence type="ECO:0000256" key="4">
    <source>
        <dbReference type="ARBA" id="ARBA00022989"/>
    </source>
</evidence>
<dbReference type="GO" id="GO:0005886">
    <property type="term" value="C:plasma membrane"/>
    <property type="evidence" value="ECO:0007669"/>
    <property type="project" value="TreeGrafter"/>
</dbReference>
<evidence type="ECO:0000256" key="3">
    <source>
        <dbReference type="ARBA" id="ARBA00022692"/>
    </source>
</evidence>
<dbReference type="AlphaFoldDB" id="A0A139AIC8"/>
<sequence>MEHFAHEGLEIARLLDGKSRREHAAQLFVLGDVADENYVVGILAGLTGGDGSTNKTPESSNGDTSGRKGVLFTRSLIQGAAVCAVWNVGSGTVSDLFEIQERGTALGWLQSGAIIGLILGPPLRTCRTLRAEFVPAPLKTLNPNSTLRQKVTAVLAGAKLGGTLSDREIRRSSARNNGTRRAEDRLRVIPYAMVPFSIAVLGLCWSMQYEVHVAMPLIFLAFAGVGYTQHYGRCIWSIMIFTSRASSINALVMLVCLIPI</sequence>
<keyword evidence="5" id="KW-0472">Membrane</keyword>
<accession>A0A139AIC8</accession>
<dbReference type="GO" id="GO:0022857">
    <property type="term" value="F:transmembrane transporter activity"/>
    <property type="evidence" value="ECO:0007669"/>
    <property type="project" value="TreeGrafter"/>
</dbReference>
<keyword evidence="2" id="KW-0813">Transport</keyword>
<evidence type="ECO:0000256" key="5">
    <source>
        <dbReference type="ARBA" id="ARBA00023136"/>
    </source>
</evidence>
<dbReference type="InterPro" id="IPR036259">
    <property type="entry name" value="MFS_trans_sf"/>
</dbReference>
<reference evidence="6 7" key="1">
    <citation type="journal article" date="2015" name="Genome Biol. Evol.">
        <title>Phylogenomic analyses indicate that early fungi evolved digesting cell walls of algal ancestors of land plants.</title>
        <authorList>
            <person name="Chang Y."/>
            <person name="Wang S."/>
            <person name="Sekimoto S."/>
            <person name="Aerts A.L."/>
            <person name="Choi C."/>
            <person name="Clum A."/>
            <person name="LaButti K.M."/>
            <person name="Lindquist E.A."/>
            <person name="Yee Ngan C."/>
            <person name="Ohm R.A."/>
            <person name="Salamov A.A."/>
            <person name="Grigoriev I.V."/>
            <person name="Spatafora J.W."/>
            <person name="Berbee M.L."/>
        </authorList>
    </citation>
    <scope>NUCLEOTIDE SEQUENCE [LARGE SCALE GENOMIC DNA]</scope>
    <source>
        <strain evidence="6 7">JEL478</strain>
    </source>
</reference>
<evidence type="ECO:0008006" key="8">
    <source>
        <dbReference type="Google" id="ProtNLM"/>
    </source>
</evidence>
<organism evidence="6 7">
    <name type="scientific">Gonapodya prolifera (strain JEL478)</name>
    <name type="common">Monoblepharis prolifera</name>
    <dbReference type="NCBI Taxonomy" id="1344416"/>
    <lineage>
        <taxon>Eukaryota</taxon>
        <taxon>Fungi</taxon>
        <taxon>Fungi incertae sedis</taxon>
        <taxon>Chytridiomycota</taxon>
        <taxon>Chytridiomycota incertae sedis</taxon>
        <taxon>Monoblepharidomycetes</taxon>
        <taxon>Monoblepharidales</taxon>
        <taxon>Gonapodyaceae</taxon>
        <taxon>Gonapodya</taxon>
    </lineage>
</organism>
<name>A0A139AIC8_GONPJ</name>
<evidence type="ECO:0000313" key="7">
    <source>
        <dbReference type="Proteomes" id="UP000070544"/>
    </source>
</evidence>
<dbReference type="PANTHER" id="PTHR23502:SF132">
    <property type="entry name" value="POLYAMINE TRANSPORTER 2-RELATED"/>
    <property type="match status" value="1"/>
</dbReference>
<dbReference type="Proteomes" id="UP000070544">
    <property type="component" value="Unassembled WGS sequence"/>
</dbReference>
<protein>
    <recommendedName>
        <fullName evidence="8">MFS general substrate transporter</fullName>
    </recommendedName>
</protein>
<dbReference type="SUPFAM" id="SSF103473">
    <property type="entry name" value="MFS general substrate transporter"/>
    <property type="match status" value="1"/>
</dbReference>
<dbReference type="Gene3D" id="1.20.1250.20">
    <property type="entry name" value="MFS general substrate transporter like domains"/>
    <property type="match status" value="1"/>
</dbReference>
<dbReference type="PANTHER" id="PTHR23502">
    <property type="entry name" value="MAJOR FACILITATOR SUPERFAMILY"/>
    <property type="match status" value="1"/>
</dbReference>
<evidence type="ECO:0000313" key="6">
    <source>
        <dbReference type="EMBL" id="KXS16459.1"/>
    </source>
</evidence>
<evidence type="ECO:0000256" key="1">
    <source>
        <dbReference type="ARBA" id="ARBA00004141"/>
    </source>
</evidence>
<dbReference type="OrthoDB" id="3936150at2759"/>
<dbReference type="EMBL" id="KQ965752">
    <property type="protein sequence ID" value="KXS16459.1"/>
    <property type="molecule type" value="Genomic_DNA"/>
</dbReference>
<comment type="subcellular location">
    <subcellularLocation>
        <location evidence="1">Membrane</location>
        <topology evidence="1">Multi-pass membrane protein</topology>
    </subcellularLocation>
</comment>